<feature type="transmembrane region" description="Helical" evidence="6">
    <location>
        <begin position="101"/>
        <end position="127"/>
    </location>
</feature>
<keyword evidence="8" id="KW-1185">Reference proteome</keyword>
<keyword evidence="3 6" id="KW-0812">Transmembrane</keyword>
<evidence type="ECO:0000313" key="8">
    <source>
        <dbReference type="Proteomes" id="UP001429580"/>
    </source>
</evidence>
<evidence type="ECO:0000256" key="5">
    <source>
        <dbReference type="ARBA" id="ARBA00023136"/>
    </source>
</evidence>
<keyword evidence="2" id="KW-1003">Cell membrane</keyword>
<feature type="transmembrane region" description="Helical" evidence="6">
    <location>
        <begin position="49"/>
        <end position="67"/>
    </location>
</feature>
<comment type="subcellular location">
    <subcellularLocation>
        <location evidence="1">Cell membrane</location>
        <topology evidence="1">Multi-pass membrane protein</topology>
    </subcellularLocation>
</comment>
<evidence type="ECO:0000256" key="3">
    <source>
        <dbReference type="ARBA" id="ARBA00022692"/>
    </source>
</evidence>
<dbReference type="PANTHER" id="PTHR33931">
    <property type="entry name" value="HOLIN-LIKE PROTEIN CIDA-RELATED"/>
    <property type="match status" value="1"/>
</dbReference>
<dbReference type="RefSeq" id="WP_377592034.1">
    <property type="nucleotide sequence ID" value="NZ_JAASQI010000005.1"/>
</dbReference>
<evidence type="ECO:0000256" key="4">
    <source>
        <dbReference type="ARBA" id="ARBA00022989"/>
    </source>
</evidence>
<evidence type="ECO:0000256" key="1">
    <source>
        <dbReference type="ARBA" id="ARBA00004651"/>
    </source>
</evidence>
<dbReference type="InterPro" id="IPR005538">
    <property type="entry name" value="LrgA/CidA"/>
</dbReference>
<evidence type="ECO:0000313" key="7">
    <source>
        <dbReference type="EMBL" id="NIJ58698.1"/>
    </source>
</evidence>
<evidence type="ECO:0000256" key="6">
    <source>
        <dbReference type="SAM" id="Phobius"/>
    </source>
</evidence>
<dbReference type="Pfam" id="PF03788">
    <property type="entry name" value="LrgA"/>
    <property type="match status" value="1"/>
</dbReference>
<dbReference type="EMBL" id="JAASQI010000005">
    <property type="protein sequence ID" value="NIJ58698.1"/>
    <property type="molecule type" value="Genomic_DNA"/>
</dbReference>
<keyword evidence="5 6" id="KW-0472">Membrane</keyword>
<name>A0ABX0V0G7_9HYPH</name>
<accession>A0ABX0V0G7</accession>
<evidence type="ECO:0000256" key="2">
    <source>
        <dbReference type="ARBA" id="ARBA00022475"/>
    </source>
</evidence>
<protein>
    <submittedName>
        <fullName evidence="7">Holin-like protein</fullName>
    </submittedName>
</protein>
<organism evidence="7 8">
    <name type="scientific">Pseudochelatococcus lubricantis</name>
    <dbReference type="NCBI Taxonomy" id="1538102"/>
    <lineage>
        <taxon>Bacteria</taxon>
        <taxon>Pseudomonadati</taxon>
        <taxon>Pseudomonadota</taxon>
        <taxon>Alphaproteobacteria</taxon>
        <taxon>Hyphomicrobiales</taxon>
        <taxon>Chelatococcaceae</taxon>
        <taxon>Pseudochelatococcus</taxon>
    </lineage>
</organism>
<gene>
    <name evidence="7" type="ORF">FHS82_002546</name>
</gene>
<proteinExistence type="predicted"/>
<dbReference type="PANTHER" id="PTHR33931:SF2">
    <property type="entry name" value="HOLIN-LIKE PROTEIN CIDA"/>
    <property type="match status" value="1"/>
</dbReference>
<reference evidence="7 8" key="1">
    <citation type="submission" date="2020-03" db="EMBL/GenBank/DDBJ databases">
        <title>Genomic Encyclopedia of Type Strains, Phase IV (KMG-IV): sequencing the most valuable type-strain genomes for metagenomic binning, comparative biology and taxonomic classification.</title>
        <authorList>
            <person name="Goeker M."/>
        </authorList>
    </citation>
    <scope>NUCLEOTIDE SEQUENCE [LARGE SCALE GENOMIC DNA]</scope>
    <source>
        <strain evidence="7 8">DSM 103870</strain>
    </source>
</reference>
<dbReference type="Proteomes" id="UP001429580">
    <property type="component" value="Unassembled WGS sequence"/>
</dbReference>
<comment type="caution">
    <text evidence="7">The sequence shown here is derived from an EMBL/GenBank/DDBJ whole genome shotgun (WGS) entry which is preliminary data.</text>
</comment>
<feature type="transmembrane region" description="Helical" evidence="6">
    <location>
        <begin position="79"/>
        <end position="95"/>
    </location>
</feature>
<keyword evidence="4 6" id="KW-1133">Transmembrane helix</keyword>
<sequence>MSAFNAAASNAMSFVRRGLPENRWAQAAVLVAFWLAGEGAVRLLPIPLPGSLLGLTALLVLLSTGWLRLSRVQRGAECFLSDMLLFFVPAVLAIMDHREFLSLLGVKVLVVILASTVTVMIVTALTVDLSYRWISRHEHRDAVVE</sequence>